<protein>
    <recommendedName>
        <fullName evidence="7">Acyl-CoA:diacylglycerol acyltransferase</fullName>
        <ecNumber evidence="3">2.3.1.122</ecNumber>
        <ecNumber evidence="4">2.3.1.20</ecNumber>
    </recommendedName>
</protein>
<keyword evidence="10" id="KW-0732">Signal</keyword>
<feature type="domain" description="SLH" evidence="12">
    <location>
        <begin position="947"/>
        <end position="1001"/>
    </location>
</feature>
<dbReference type="PANTHER" id="PTHR43308:SF5">
    <property type="entry name" value="S-LAYER PROTEIN _ PEPTIDOGLYCAN ENDO-BETA-N-ACETYLGLUCOSAMINIDASE"/>
    <property type="match status" value="1"/>
</dbReference>
<feature type="domain" description="Fibronectin type-III" evidence="11">
    <location>
        <begin position="736"/>
        <end position="822"/>
    </location>
</feature>
<evidence type="ECO:0000259" key="12">
    <source>
        <dbReference type="PROSITE" id="PS51272"/>
    </source>
</evidence>
<dbReference type="Proteomes" id="UP001595965">
    <property type="component" value="Unassembled WGS sequence"/>
</dbReference>
<keyword evidence="5" id="KW-0326">Glycosidase</keyword>
<dbReference type="InterPro" id="IPR006311">
    <property type="entry name" value="TAT_signal"/>
</dbReference>
<evidence type="ECO:0000256" key="6">
    <source>
        <dbReference type="ARBA" id="ARBA00023326"/>
    </source>
</evidence>
<keyword evidence="6" id="KW-0624">Polysaccharide degradation</keyword>
<dbReference type="InterPro" id="IPR000801">
    <property type="entry name" value="Esterase-like"/>
</dbReference>
<dbReference type="InterPro" id="IPR001119">
    <property type="entry name" value="SLH_dom"/>
</dbReference>
<evidence type="ECO:0000256" key="8">
    <source>
        <dbReference type="ARBA" id="ARBA00048109"/>
    </source>
</evidence>
<name>A0ABV8XXL7_9MICC</name>
<dbReference type="InterPro" id="IPR013783">
    <property type="entry name" value="Ig-like_fold"/>
</dbReference>
<dbReference type="EC" id="2.3.1.20" evidence="4"/>
<comment type="catalytic activity">
    <reaction evidence="8">
        <text>an acyl-CoA + a 1,2-diacyl-sn-glycerol = a triacyl-sn-glycerol + CoA</text>
        <dbReference type="Rhea" id="RHEA:10868"/>
        <dbReference type="ChEBI" id="CHEBI:17815"/>
        <dbReference type="ChEBI" id="CHEBI:57287"/>
        <dbReference type="ChEBI" id="CHEBI:58342"/>
        <dbReference type="ChEBI" id="CHEBI:64615"/>
        <dbReference type="EC" id="2.3.1.20"/>
    </reaction>
</comment>
<comment type="similarity">
    <text evidence="2">Belongs to the mycobacterial A85 antigen family.</text>
</comment>
<dbReference type="Pfam" id="PF00395">
    <property type="entry name" value="SLH"/>
    <property type="match status" value="3"/>
</dbReference>
<organism evidence="13 14">
    <name type="scientific">Citricoccus alkalitolerans</name>
    <dbReference type="NCBI Taxonomy" id="246603"/>
    <lineage>
        <taxon>Bacteria</taxon>
        <taxon>Bacillati</taxon>
        <taxon>Actinomycetota</taxon>
        <taxon>Actinomycetes</taxon>
        <taxon>Micrococcales</taxon>
        <taxon>Micrococcaceae</taxon>
        <taxon>Citricoccus</taxon>
    </lineage>
</organism>
<evidence type="ECO:0000256" key="5">
    <source>
        <dbReference type="ARBA" id="ARBA00023295"/>
    </source>
</evidence>
<evidence type="ECO:0000256" key="2">
    <source>
        <dbReference type="ARBA" id="ARBA00005874"/>
    </source>
</evidence>
<feature type="region of interest" description="Disordered" evidence="9">
    <location>
        <begin position="1"/>
        <end position="20"/>
    </location>
</feature>
<dbReference type="PROSITE" id="PS50853">
    <property type="entry name" value="FN3"/>
    <property type="match status" value="1"/>
</dbReference>
<evidence type="ECO:0000313" key="13">
    <source>
        <dbReference type="EMBL" id="MFC4429117.1"/>
    </source>
</evidence>
<dbReference type="PROSITE" id="PS51318">
    <property type="entry name" value="TAT"/>
    <property type="match status" value="1"/>
</dbReference>
<comment type="catalytic activity">
    <reaction evidence="1">
        <text>2 alpha,alpha'-trehalose 6-mycolate = alpha,alpha'-trehalose 6,6'-bismycolate + alpha,alpha-trehalose</text>
        <dbReference type="Rhea" id="RHEA:23472"/>
        <dbReference type="ChEBI" id="CHEBI:16551"/>
        <dbReference type="ChEBI" id="CHEBI:18195"/>
        <dbReference type="ChEBI" id="CHEBI:18234"/>
        <dbReference type="EC" id="2.3.1.122"/>
    </reaction>
</comment>
<dbReference type="RefSeq" id="WP_344228929.1">
    <property type="nucleotide sequence ID" value="NZ_BAAALH010000002.1"/>
</dbReference>
<evidence type="ECO:0000313" key="14">
    <source>
        <dbReference type="Proteomes" id="UP001595965"/>
    </source>
</evidence>
<keyword evidence="14" id="KW-1185">Reference proteome</keyword>
<dbReference type="InterPro" id="IPR036116">
    <property type="entry name" value="FN3_sf"/>
</dbReference>
<dbReference type="EC" id="2.3.1.122" evidence="3"/>
<evidence type="ECO:0000256" key="1">
    <source>
        <dbReference type="ARBA" id="ARBA00000697"/>
    </source>
</evidence>
<dbReference type="Pfam" id="PF00756">
    <property type="entry name" value="Esterase"/>
    <property type="match status" value="1"/>
</dbReference>
<dbReference type="Gene3D" id="2.60.40.10">
    <property type="entry name" value="Immunoglobulins"/>
    <property type="match status" value="1"/>
</dbReference>
<dbReference type="PANTHER" id="PTHR43308">
    <property type="entry name" value="OUTER MEMBRANE PROTEIN ALPHA-RELATED"/>
    <property type="match status" value="1"/>
</dbReference>
<evidence type="ECO:0000256" key="3">
    <source>
        <dbReference type="ARBA" id="ARBA00012820"/>
    </source>
</evidence>
<reference evidence="14" key="1">
    <citation type="journal article" date="2019" name="Int. J. Syst. Evol. Microbiol.">
        <title>The Global Catalogue of Microorganisms (GCM) 10K type strain sequencing project: providing services to taxonomists for standard genome sequencing and annotation.</title>
        <authorList>
            <consortium name="The Broad Institute Genomics Platform"/>
            <consortium name="The Broad Institute Genome Sequencing Center for Infectious Disease"/>
            <person name="Wu L."/>
            <person name="Ma J."/>
        </authorList>
    </citation>
    <scope>NUCLEOTIDE SEQUENCE [LARGE SCALE GENOMIC DNA]</scope>
    <source>
        <strain evidence="14">CGMCC 1.12125</strain>
    </source>
</reference>
<dbReference type="SUPFAM" id="SSF49265">
    <property type="entry name" value="Fibronectin type III"/>
    <property type="match status" value="1"/>
</dbReference>
<dbReference type="InterPro" id="IPR029058">
    <property type="entry name" value="AB_hydrolase_fold"/>
</dbReference>
<keyword evidence="5" id="KW-0378">Hydrolase</keyword>
<feature type="signal peptide" evidence="10">
    <location>
        <begin position="1"/>
        <end position="44"/>
    </location>
</feature>
<evidence type="ECO:0000256" key="7">
    <source>
        <dbReference type="ARBA" id="ARBA00032572"/>
    </source>
</evidence>
<dbReference type="InterPro" id="IPR003961">
    <property type="entry name" value="FN3_dom"/>
</dbReference>
<feature type="domain" description="SLH" evidence="12">
    <location>
        <begin position="822"/>
        <end position="882"/>
    </location>
</feature>
<dbReference type="SUPFAM" id="SSF53474">
    <property type="entry name" value="alpha/beta-Hydrolases"/>
    <property type="match status" value="1"/>
</dbReference>
<feature type="region of interest" description="Disordered" evidence="9">
    <location>
        <begin position="48"/>
        <end position="83"/>
    </location>
</feature>
<dbReference type="PROSITE" id="PS51272">
    <property type="entry name" value="SLH"/>
    <property type="match status" value="3"/>
</dbReference>
<dbReference type="SMART" id="SM00060">
    <property type="entry name" value="FN3"/>
    <property type="match status" value="1"/>
</dbReference>
<dbReference type="Gene3D" id="3.40.50.1820">
    <property type="entry name" value="alpha/beta hydrolase"/>
    <property type="match status" value="1"/>
</dbReference>
<comment type="caution">
    <text evidence="13">The sequence shown here is derived from an EMBL/GenBank/DDBJ whole genome shotgun (WGS) entry which is preliminary data.</text>
</comment>
<proteinExistence type="inferred from homology"/>
<dbReference type="EMBL" id="JBHSEN010000001">
    <property type="protein sequence ID" value="MFC4429117.1"/>
    <property type="molecule type" value="Genomic_DNA"/>
</dbReference>
<sequence>MIPPVHRSQAPTRRHTTSRQRVIVATTAAAALTVTPLAALPAVAASGPANPTAPLERPTAPGGTGLPNGVPDAALAPEPTLPKASGWDFSETFARTSGTGRYDDGAYLWTDWLYDDTGTGNFTYDDPESTGSNGADIFRAAIAADDSFTYWRIDWNTLIDPEVPIAAWTFDTDRDTTTGVEDWPAAAGASSPGIDTSLVVSSRGAWVTDLQSGEEIDVVSEGGQITVDADARSFVVAVPRDVLPADGSWTTRLASGLADSTGTAFAPAPQSGEGTRIYNASFRDMEDEPHLVGDYSSAATHWNNGRQSELLADGDLSDFALDLDWSAIDARESTAEAAPTGYSTRWFVSSVELAQGMDAEARKSPGPGLLPASFWGRVQPYTVYVPTTYSADEPAPLTILLHGGDSNHNAFLGSRKDELYGPMCEERGSICVSPLGRGLSTWYINHAELDVWEVWNRTAETFTLDSESTVVGGHSMGGVGSTRLLTNYPDVFAGAVIASGAGYYNAAGQRDREGAPGRVENLGHVNTFIDSGSEDIALANTRVWDAELEDAGVPYQANYYEGADHGAFGWLGWSDAARYLSGMTRTTDPADIVYRWEPGDDRPDLGLETDGAYWLTGLDPRDDSARWSRATATSGVLDTTEFAPVHTDTMQTIDGWTVNVREQQRVAQGDRAPRNEVDLNAENVATMAVDLDRAQLDRSAPGTVRVATDGETELTLARGEDTVTLGLDGGDHELTNPSEPDHVEAAAADGAVLLSWPASASPLPDVTYTVRNADGAAICTTSATMCTIEGLTNGEEYSFSVSAANVVGSSAGAVSPGVTPGAALVFSDNAPGSAFYAPVQWMATHGISTGYTDGTFRKGNDVTRAETTAFLHRYIKPDFTAPDTSPFDDLNPGSNHYEAITWAATEQITLGYQNGTFQPHRPVTRGEFATFLYRLATPEHNAPQTSPFDDLPTTNHHYEAITWLASQGITIGDTHGHFNAADPVTRGEISAFLQRYDNTQR</sequence>
<evidence type="ECO:0000256" key="4">
    <source>
        <dbReference type="ARBA" id="ARBA00013244"/>
    </source>
</evidence>
<evidence type="ECO:0000256" key="10">
    <source>
        <dbReference type="SAM" id="SignalP"/>
    </source>
</evidence>
<feature type="domain" description="SLH" evidence="12">
    <location>
        <begin position="883"/>
        <end position="946"/>
    </location>
</feature>
<feature type="chain" id="PRO_5045377432" description="Acyl-CoA:diacylglycerol acyltransferase" evidence="10">
    <location>
        <begin position="45"/>
        <end position="1001"/>
    </location>
</feature>
<dbReference type="InterPro" id="IPR051465">
    <property type="entry name" value="Cell_Envelope_Struct_Comp"/>
</dbReference>
<accession>A0ABV8XXL7</accession>
<evidence type="ECO:0000256" key="9">
    <source>
        <dbReference type="SAM" id="MobiDB-lite"/>
    </source>
</evidence>
<dbReference type="CDD" id="cd00063">
    <property type="entry name" value="FN3"/>
    <property type="match status" value="1"/>
</dbReference>
<gene>
    <name evidence="13" type="ORF">ACFO0K_05420</name>
</gene>
<evidence type="ECO:0000259" key="11">
    <source>
        <dbReference type="PROSITE" id="PS50853"/>
    </source>
</evidence>
<keyword evidence="6" id="KW-0119">Carbohydrate metabolism</keyword>